<evidence type="ECO:0000313" key="2">
    <source>
        <dbReference type="EMBL" id="VDL79873.1"/>
    </source>
</evidence>
<dbReference type="STRING" id="27835.A0A158R2M1"/>
<feature type="region of interest" description="Disordered" evidence="1">
    <location>
        <begin position="384"/>
        <end position="411"/>
    </location>
</feature>
<protein>
    <submittedName>
        <fullName evidence="4">Integrase core domain containing protein</fullName>
    </submittedName>
</protein>
<evidence type="ECO:0000313" key="4">
    <source>
        <dbReference type="WBParaSite" id="NBR_0001627701-mRNA-1"/>
    </source>
</evidence>
<dbReference type="EMBL" id="UYSL01022128">
    <property type="protein sequence ID" value="VDL79873.1"/>
    <property type="molecule type" value="Genomic_DNA"/>
</dbReference>
<reference evidence="4" key="1">
    <citation type="submission" date="2016-04" db="UniProtKB">
        <authorList>
            <consortium name="WormBaseParasite"/>
        </authorList>
    </citation>
    <scope>IDENTIFICATION</scope>
</reference>
<evidence type="ECO:0000313" key="3">
    <source>
        <dbReference type="Proteomes" id="UP000271162"/>
    </source>
</evidence>
<organism evidence="4">
    <name type="scientific">Nippostrongylus brasiliensis</name>
    <name type="common">Rat hookworm</name>
    <dbReference type="NCBI Taxonomy" id="27835"/>
    <lineage>
        <taxon>Eukaryota</taxon>
        <taxon>Metazoa</taxon>
        <taxon>Ecdysozoa</taxon>
        <taxon>Nematoda</taxon>
        <taxon>Chromadorea</taxon>
        <taxon>Rhabditida</taxon>
        <taxon>Rhabditina</taxon>
        <taxon>Rhabditomorpha</taxon>
        <taxon>Strongyloidea</taxon>
        <taxon>Heligmosomidae</taxon>
        <taxon>Nippostrongylus</taxon>
    </lineage>
</organism>
<feature type="region of interest" description="Disordered" evidence="1">
    <location>
        <begin position="128"/>
        <end position="150"/>
    </location>
</feature>
<sequence>MVTIAMIYLEKTYISDVTLDYLQLIQSTDDQGLKSIGKVRKLGRRIPQALRHSPVLNNLITGDEKPGLYTNQPSRARYGDIVPSQWSSKVIVCTLGFLAYCTFVAASTQISVDALHVLCAAHYSPPYTGPGSSMRHNRKRKSGDTAPIENSTWKQQLSIGVAQQIIQTLNIEVGNGNAIQVAPDHWQEPKNVAPCDVEEDNETAQTDDDGRPQLLAYKPNASSRRGSTDTVISSSFDISDIETHIDTRNMYEQDRLDSVDISGVEEWILQKYRPLLRFFNFLLFREYSKKLRRLRKSDRLIEIEAEIREQENTRNQHLRELELRVNAMLGKPSTSSLSPTSNEKLCLSRRLDMCEAKMGEMENTMARINELIVDLTAILGDNPPQQVFLSTPSDRQAQSPSRSASDVSGEN</sequence>
<keyword evidence="3" id="KW-1185">Reference proteome</keyword>
<reference evidence="2 3" key="2">
    <citation type="submission" date="2018-11" db="EMBL/GenBank/DDBJ databases">
        <authorList>
            <consortium name="Pathogen Informatics"/>
        </authorList>
    </citation>
    <scope>NUCLEOTIDE SEQUENCE [LARGE SCALE GENOMIC DNA]</scope>
</reference>
<proteinExistence type="predicted"/>
<dbReference type="AlphaFoldDB" id="A0A158R2M1"/>
<evidence type="ECO:0000256" key="1">
    <source>
        <dbReference type="SAM" id="MobiDB-lite"/>
    </source>
</evidence>
<accession>A0A158R2M1</accession>
<dbReference type="Proteomes" id="UP000271162">
    <property type="component" value="Unassembled WGS sequence"/>
</dbReference>
<dbReference type="WBParaSite" id="NBR_0001627701-mRNA-1">
    <property type="protein sequence ID" value="NBR_0001627701-mRNA-1"/>
    <property type="gene ID" value="NBR_0001627701"/>
</dbReference>
<gene>
    <name evidence="2" type="ORF">NBR_LOCUS16278</name>
</gene>
<name>A0A158R2M1_NIPBR</name>